<sequence>MLSMGPDAMAQPVTVPEEKCLPRALLISADEMCEEKEERSVDVIKETAKEDINPVVLNSKPLNLNNNEIEGIKWKVWFNPNLKALSNVTFVQHHWSKYSQVQRGVGKPT</sequence>
<dbReference type="EMBL" id="BMAU01021072">
    <property type="protein sequence ID" value="GFX89482.1"/>
    <property type="molecule type" value="Genomic_DNA"/>
</dbReference>
<evidence type="ECO:0000313" key="2">
    <source>
        <dbReference type="Proteomes" id="UP000887159"/>
    </source>
</evidence>
<evidence type="ECO:0000313" key="1">
    <source>
        <dbReference type="EMBL" id="GFX89482.1"/>
    </source>
</evidence>
<organism evidence="1 2">
    <name type="scientific">Trichonephila clavipes</name>
    <name type="common">Golden silk orbweaver</name>
    <name type="synonym">Nephila clavipes</name>
    <dbReference type="NCBI Taxonomy" id="2585209"/>
    <lineage>
        <taxon>Eukaryota</taxon>
        <taxon>Metazoa</taxon>
        <taxon>Ecdysozoa</taxon>
        <taxon>Arthropoda</taxon>
        <taxon>Chelicerata</taxon>
        <taxon>Arachnida</taxon>
        <taxon>Araneae</taxon>
        <taxon>Araneomorphae</taxon>
        <taxon>Entelegynae</taxon>
        <taxon>Araneoidea</taxon>
        <taxon>Nephilidae</taxon>
        <taxon>Trichonephila</taxon>
    </lineage>
</organism>
<accession>A0A8X6RBI4</accession>
<proteinExistence type="predicted"/>
<name>A0A8X6RBI4_TRICX</name>
<dbReference type="Proteomes" id="UP000887159">
    <property type="component" value="Unassembled WGS sequence"/>
</dbReference>
<gene>
    <name evidence="1" type="primary">NCL1_33705</name>
    <name evidence="1" type="ORF">TNCV_483171</name>
</gene>
<reference evidence="1" key="1">
    <citation type="submission" date="2020-08" db="EMBL/GenBank/DDBJ databases">
        <title>Multicomponent nature underlies the extraordinary mechanical properties of spider dragline silk.</title>
        <authorList>
            <person name="Kono N."/>
            <person name="Nakamura H."/>
            <person name="Mori M."/>
            <person name="Yoshida Y."/>
            <person name="Ohtoshi R."/>
            <person name="Malay A.D."/>
            <person name="Moran D.A.P."/>
            <person name="Tomita M."/>
            <person name="Numata K."/>
            <person name="Arakawa K."/>
        </authorList>
    </citation>
    <scope>NUCLEOTIDE SEQUENCE</scope>
</reference>
<comment type="caution">
    <text evidence="1">The sequence shown here is derived from an EMBL/GenBank/DDBJ whole genome shotgun (WGS) entry which is preliminary data.</text>
</comment>
<dbReference type="AlphaFoldDB" id="A0A8X6RBI4"/>
<protein>
    <submittedName>
        <fullName evidence="1">Uncharacterized protein</fullName>
    </submittedName>
</protein>
<keyword evidence="2" id="KW-1185">Reference proteome</keyword>